<dbReference type="RefSeq" id="WP_190862556.1">
    <property type="nucleotide sequence ID" value="NZ_JACXIY010000017.1"/>
</dbReference>
<dbReference type="PANTHER" id="PTHR35789:SF1">
    <property type="entry name" value="SPORE GERMINATION PROTEIN B3"/>
    <property type="match status" value="1"/>
</dbReference>
<dbReference type="PROSITE" id="PS51257">
    <property type="entry name" value="PROKAR_LIPOPROTEIN"/>
    <property type="match status" value="1"/>
</dbReference>
<dbReference type="NCBIfam" id="TIGR02887">
    <property type="entry name" value="spore_ger_x_C"/>
    <property type="match status" value="1"/>
</dbReference>
<proteinExistence type="inferred from homology"/>
<evidence type="ECO:0000256" key="7">
    <source>
        <dbReference type="ARBA" id="ARBA00023288"/>
    </source>
</evidence>
<dbReference type="InterPro" id="IPR046953">
    <property type="entry name" value="Spore_GerAC-like_C"/>
</dbReference>
<feature type="domain" description="Spore germination protein N-terminal" evidence="9">
    <location>
        <begin position="25"/>
        <end position="193"/>
    </location>
</feature>
<dbReference type="GO" id="GO:0009847">
    <property type="term" value="P:spore germination"/>
    <property type="evidence" value="ECO:0007669"/>
    <property type="project" value="InterPro"/>
</dbReference>
<dbReference type="AlphaFoldDB" id="A0A927CQC2"/>
<evidence type="ECO:0000256" key="4">
    <source>
        <dbReference type="ARBA" id="ARBA00022729"/>
    </source>
</evidence>
<accession>A0A927CQC2</accession>
<dbReference type="Pfam" id="PF25198">
    <property type="entry name" value="Spore_GerAC_N"/>
    <property type="match status" value="1"/>
</dbReference>
<dbReference type="Gene3D" id="3.30.300.210">
    <property type="entry name" value="Nutrient germinant receptor protein C, domain 3"/>
    <property type="match status" value="1"/>
</dbReference>
<evidence type="ECO:0000313" key="10">
    <source>
        <dbReference type="EMBL" id="MBD2869996.1"/>
    </source>
</evidence>
<protein>
    <submittedName>
        <fullName evidence="10">Ger(X)C family spore germination protein</fullName>
    </submittedName>
</protein>
<evidence type="ECO:0000256" key="3">
    <source>
        <dbReference type="ARBA" id="ARBA00022544"/>
    </source>
</evidence>
<dbReference type="InterPro" id="IPR008844">
    <property type="entry name" value="Spore_GerAC-like"/>
</dbReference>
<evidence type="ECO:0000256" key="1">
    <source>
        <dbReference type="ARBA" id="ARBA00004635"/>
    </source>
</evidence>
<sequence>MRKKMTFAICIGLLAAALTGCWDIHYLTKKKIINGISLDASEDGQVAAAVRTLILDSKGSGQFEVKDQLIQATGDSVLHIGSIMDSMLPGTIEATKTHVFIIGEELAKRGVMSTLEFFYRDPKGYLTSNILISKGLASEVLAIKSAENSPAAYSIKQMVEGAVAKTIIPEQTLFTLWSQMTAPGVDTVLPVIHKTKNKALVVDNIGLFDGSRYSGVTLSRDESMMLLLLMNKLNKRVLLDIPMNQSSNERDTDEAAAKMITFQVRKEKRTMDVSVDKNTQQIECAVKVDLYGDISSYPTDEGGKVDRGRLKKELAEALNIRASNTANKLLNANCDALGIGRKLRVSHPELWKSIDWKNEYKDVKLKTSVQVHIRSTGVIS</sequence>
<dbReference type="InterPro" id="IPR038501">
    <property type="entry name" value="Spore_GerAC_C_sf"/>
</dbReference>
<comment type="similarity">
    <text evidence="2">Belongs to the GerABKC lipoprotein family.</text>
</comment>
<dbReference type="PANTHER" id="PTHR35789">
    <property type="entry name" value="SPORE GERMINATION PROTEIN B3"/>
    <property type="match status" value="1"/>
</dbReference>
<evidence type="ECO:0000256" key="5">
    <source>
        <dbReference type="ARBA" id="ARBA00023136"/>
    </source>
</evidence>
<gene>
    <name evidence="10" type="ORF">IDH41_15505</name>
</gene>
<keyword evidence="6" id="KW-0564">Palmitate</keyword>
<name>A0A927CQC2_9BACL</name>
<reference evidence="10" key="1">
    <citation type="submission" date="2020-09" db="EMBL/GenBank/DDBJ databases">
        <title>A novel bacterium of genus Paenibacillus, isolated from South China Sea.</title>
        <authorList>
            <person name="Huang H."/>
            <person name="Mo K."/>
            <person name="Hu Y."/>
        </authorList>
    </citation>
    <scope>NUCLEOTIDE SEQUENCE</scope>
    <source>
        <strain evidence="10">IB182493</strain>
    </source>
</reference>
<dbReference type="GO" id="GO:0016020">
    <property type="term" value="C:membrane"/>
    <property type="evidence" value="ECO:0007669"/>
    <property type="project" value="UniProtKB-SubCell"/>
</dbReference>
<keyword evidence="3" id="KW-0309">Germination</keyword>
<dbReference type="InterPro" id="IPR057336">
    <property type="entry name" value="GerAC_N"/>
</dbReference>
<evidence type="ECO:0000313" key="11">
    <source>
        <dbReference type="Proteomes" id="UP000632125"/>
    </source>
</evidence>
<keyword evidence="4" id="KW-0732">Signal</keyword>
<evidence type="ECO:0000256" key="6">
    <source>
        <dbReference type="ARBA" id="ARBA00023139"/>
    </source>
</evidence>
<keyword evidence="5" id="KW-0472">Membrane</keyword>
<comment type="subcellular location">
    <subcellularLocation>
        <location evidence="1">Membrane</location>
        <topology evidence="1">Lipid-anchor</topology>
    </subcellularLocation>
</comment>
<dbReference type="EMBL" id="JACXIY010000017">
    <property type="protein sequence ID" value="MBD2869996.1"/>
    <property type="molecule type" value="Genomic_DNA"/>
</dbReference>
<evidence type="ECO:0000259" key="8">
    <source>
        <dbReference type="Pfam" id="PF05504"/>
    </source>
</evidence>
<keyword evidence="11" id="KW-1185">Reference proteome</keyword>
<evidence type="ECO:0000259" key="9">
    <source>
        <dbReference type="Pfam" id="PF25198"/>
    </source>
</evidence>
<dbReference type="Proteomes" id="UP000632125">
    <property type="component" value="Unassembled WGS sequence"/>
</dbReference>
<keyword evidence="7" id="KW-0449">Lipoprotein</keyword>
<organism evidence="10 11">
    <name type="scientific">Paenibacillus arenilitoris</name>
    <dbReference type="NCBI Taxonomy" id="2772299"/>
    <lineage>
        <taxon>Bacteria</taxon>
        <taxon>Bacillati</taxon>
        <taxon>Bacillota</taxon>
        <taxon>Bacilli</taxon>
        <taxon>Bacillales</taxon>
        <taxon>Paenibacillaceae</taxon>
        <taxon>Paenibacillus</taxon>
    </lineage>
</organism>
<dbReference type="Pfam" id="PF05504">
    <property type="entry name" value="Spore_GerAC"/>
    <property type="match status" value="1"/>
</dbReference>
<evidence type="ECO:0000256" key="2">
    <source>
        <dbReference type="ARBA" id="ARBA00007886"/>
    </source>
</evidence>
<feature type="domain" description="Spore germination GerAC-like C-terminal" evidence="8">
    <location>
        <begin position="205"/>
        <end position="377"/>
    </location>
</feature>
<comment type="caution">
    <text evidence="10">The sequence shown here is derived from an EMBL/GenBank/DDBJ whole genome shotgun (WGS) entry which is preliminary data.</text>
</comment>